<gene>
    <name evidence="1" type="ORF">NTEN_LOCUS8846</name>
</gene>
<proteinExistence type="predicted"/>
<reference evidence="1 2" key="1">
    <citation type="submission" date="2020-02" db="EMBL/GenBank/DDBJ databases">
        <authorList>
            <person name="Ferguson B K."/>
        </authorList>
    </citation>
    <scope>NUCLEOTIDE SEQUENCE [LARGE SCALE GENOMIC DNA]</scope>
</reference>
<organism evidence="1 2">
    <name type="scientific">Nesidiocoris tenuis</name>
    <dbReference type="NCBI Taxonomy" id="355587"/>
    <lineage>
        <taxon>Eukaryota</taxon>
        <taxon>Metazoa</taxon>
        <taxon>Ecdysozoa</taxon>
        <taxon>Arthropoda</taxon>
        <taxon>Hexapoda</taxon>
        <taxon>Insecta</taxon>
        <taxon>Pterygota</taxon>
        <taxon>Neoptera</taxon>
        <taxon>Paraneoptera</taxon>
        <taxon>Hemiptera</taxon>
        <taxon>Heteroptera</taxon>
        <taxon>Panheteroptera</taxon>
        <taxon>Cimicomorpha</taxon>
        <taxon>Miridae</taxon>
        <taxon>Dicyphina</taxon>
        <taxon>Nesidiocoris</taxon>
    </lineage>
</organism>
<sequence>MNRRGSWTPYGAGAEAVRRVVGSKPTPGFRSSSKVEEKKEEMLRDMRGGRKERKMYWNRISCREGTCRYTLLYEIIPTRSYRLCESAAHGHTILLKIIRCVPSHSKPQSAYIGLEMFAERRSRWRDGHECCSCLGERIHRQRRCGHHLGRWLKLCQDFLFNRVPSLPISFSIFEERGRRGTRAMMRRSINEPAPQLLPSSMPCNELLQGAITGVINTCNSPLPCILFSSFSNGTQVPAELLLANFMSYCVLQPDSPPRWIANQLL</sequence>
<evidence type="ECO:0000313" key="2">
    <source>
        <dbReference type="Proteomes" id="UP000479000"/>
    </source>
</evidence>
<dbReference type="Proteomes" id="UP000479000">
    <property type="component" value="Unassembled WGS sequence"/>
</dbReference>
<dbReference type="AlphaFoldDB" id="A0A6H5GN72"/>
<name>A0A6H5GN72_9HEMI</name>
<accession>A0A6H5GN72</accession>
<keyword evidence="2" id="KW-1185">Reference proteome</keyword>
<evidence type="ECO:0000313" key="1">
    <source>
        <dbReference type="EMBL" id="CAB0003256.1"/>
    </source>
</evidence>
<protein>
    <submittedName>
        <fullName evidence="1">Uncharacterized protein</fullName>
    </submittedName>
</protein>
<dbReference type="EMBL" id="CADCXU010013402">
    <property type="protein sequence ID" value="CAB0003256.1"/>
    <property type="molecule type" value="Genomic_DNA"/>
</dbReference>